<dbReference type="EMBL" id="CAJMWS010000316">
    <property type="protein sequence ID" value="CAE6415787.1"/>
    <property type="molecule type" value="Genomic_DNA"/>
</dbReference>
<evidence type="ECO:0000313" key="14">
    <source>
        <dbReference type="Proteomes" id="UP000663846"/>
    </source>
</evidence>
<dbReference type="InterPro" id="IPR000969">
    <property type="entry name" value="SSRP1/POB3"/>
</dbReference>
<evidence type="ECO:0000259" key="12">
    <source>
        <dbReference type="SMART" id="SM01287"/>
    </source>
</evidence>
<dbReference type="CDD" id="cd13230">
    <property type="entry name" value="PH1_SSRP1-like"/>
    <property type="match status" value="1"/>
</dbReference>
<dbReference type="PRINTS" id="PR00887">
    <property type="entry name" value="SSRCOGNITION"/>
</dbReference>
<dbReference type="InterPro" id="IPR035417">
    <property type="entry name" value="SSRP1/POB3_N"/>
</dbReference>
<dbReference type="GO" id="GO:0031491">
    <property type="term" value="F:nucleosome binding"/>
    <property type="evidence" value="ECO:0007669"/>
    <property type="project" value="TreeGrafter"/>
</dbReference>
<dbReference type="SMART" id="SM01287">
    <property type="entry name" value="Rtt106"/>
    <property type="match status" value="1"/>
</dbReference>
<evidence type="ECO:0000256" key="1">
    <source>
        <dbReference type="ARBA" id="ARBA00010060"/>
    </source>
</evidence>
<keyword evidence="2 10" id="KW-0158">Chromosome</keyword>
<dbReference type="PANTHER" id="PTHR45849:SF1">
    <property type="entry name" value="FACT COMPLEX SUBUNIT SSRP1"/>
    <property type="match status" value="1"/>
</dbReference>
<evidence type="ECO:0000256" key="8">
    <source>
        <dbReference type="ARBA" id="ARBA00023242"/>
    </source>
</evidence>
<dbReference type="Gene3D" id="2.30.29.30">
    <property type="entry name" value="Pleckstrin-homology domain (PH domain)/Phosphotyrosine-binding domain (PTB)"/>
    <property type="match status" value="2"/>
</dbReference>
<dbReference type="SUPFAM" id="SSF50729">
    <property type="entry name" value="PH domain-like"/>
    <property type="match status" value="1"/>
</dbReference>
<organism evidence="13 14">
    <name type="scientific">Rhizoctonia solani</name>
    <dbReference type="NCBI Taxonomy" id="456999"/>
    <lineage>
        <taxon>Eukaryota</taxon>
        <taxon>Fungi</taxon>
        <taxon>Dikarya</taxon>
        <taxon>Basidiomycota</taxon>
        <taxon>Agaricomycotina</taxon>
        <taxon>Agaricomycetes</taxon>
        <taxon>Cantharellales</taxon>
        <taxon>Ceratobasidiaceae</taxon>
        <taxon>Rhizoctonia</taxon>
    </lineage>
</organism>
<keyword evidence="5 10" id="KW-0805">Transcription regulation</keyword>
<dbReference type="GO" id="GO:0042393">
    <property type="term" value="F:histone binding"/>
    <property type="evidence" value="ECO:0007669"/>
    <property type="project" value="TreeGrafter"/>
</dbReference>
<comment type="caution">
    <text evidence="13">The sequence shown here is derived from an EMBL/GenBank/DDBJ whole genome shotgun (WGS) entry which is preliminary data.</text>
</comment>
<evidence type="ECO:0000256" key="11">
    <source>
        <dbReference type="SAM" id="MobiDB-lite"/>
    </source>
</evidence>
<dbReference type="Pfam" id="PF03531">
    <property type="entry name" value="SSrecog"/>
    <property type="match status" value="1"/>
</dbReference>
<reference evidence="13" key="1">
    <citation type="submission" date="2021-01" db="EMBL/GenBank/DDBJ databases">
        <authorList>
            <person name="Kaushik A."/>
        </authorList>
    </citation>
    <scope>NUCLEOTIDE SEQUENCE</scope>
    <source>
        <strain evidence="13">AG1-1C</strain>
    </source>
</reference>
<evidence type="ECO:0000256" key="9">
    <source>
        <dbReference type="ARBA" id="ARBA00025370"/>
    </source>
</evidence>
<dbReference type="GO" id="GO:0035101">
    <property type="term" value="C:FACT complex"/>
    <property type="evidence" value="ECO:0007669"/>
    <property type="project" value="TreeGrafter"/>
</dbReference>
<gene>
    <name evidence="13" type="ORF">RDB_LOCUS76139</name>
</gene>
<keyword evidence="4 10" id="KW-0227">DNA damage</keyword>
<evidence type="ECO:0000256" key="7">
    <source>
        <dbReference type="ARBA" id="ARBA00023204"/>
    </source>
</evidence>
<evidence type="ECO:0000256" key="6">
    <source>
        <dbReference type="ARBA" id="ARBA00023163"/>
    </source>
</evidence>
<comment type="similarity">
    <text evidence="1 10">Belongs to the SSRP1 family.</text>
</comment>
<feature type="region of interest" description="Disordered" evidence="11">
    <location>
        <begin position="453"/>
        <end position="559"/>
    </location>
</feature>
<dbReference type="InterPro" id="IPR048993">
    <property type="entry name" value="SSRP1-like_PH1"/>
</dbReference>
<keyword evidence="7 10" id="KW-0234">DNA repair</keyword>
<comment type="function">
    <text evidence="9 10">Component of the FACT complex, a general chromatin factor that acts to reorganize nucleosomes. The FACT complex is involved in multiple processes that require DNA as a template such as mRNA elongation, DNA replication and DNA repair. During transcription elongation the FACT complex acts as a histone chaperone that both destabilizes and restores nucleosomal structure. It facilitates the passage of RNA polymerase II and transcription by promoting the dissociation of one histone H2A-H2B dimer from the nucleosome, then subsequently promotes the reestablishment of the nucleosome following the passage of RNA polymerase II.</text>
</comment>
<sequence length="559" mass="62718">MTTQFDSIYHGTGVQLGKIRFAPAGIAWKALEGEDSIMIQAADIKYCQWLRVSRNFQLRLILKENRRRETFDGFLREDHDKVSQLVTQHYKTQLETKEISVKGWNWGSTDVQGSDLAFIISNRTAFEVPLRSVANSNIAGRTEVSLEFNTTTPASQPKSKKGRPDELTEIRFYVPGTHEGDGDDEEVSAAQAFHDLIKDKADIGQVIGDVLVSFSEVNIQTPRGRYDIDMFPTFLRLRGKTYDYKILYSSITRLFLLSPDDLHVEMVVGLDPPIRQGQTRYPYLRMLFGRDEDLETEIQMDEEQLKTKYEGKLEKKYDGPAHEVVSRIFRGLSGKKIIAPTTFRSHEDMYGVKCNLKAVQGTLFPLEKSLFFVAKQPHLVEFTDIHQVVFSRMGSGTASARTFDLKVVSKTGPEVTFTSINKEEHDPIENYLTSKKVRTKNEMADPDLLGVVAGESDDDEMQSVASDGSERPKPRAVDSDDESEADEDFEASESDGGSPSESDSEVSDRMSIVSGDLAVADGPKKKKKKDGEAPKKAKKDKAAKKEDGPAKKKQKKNTD</sequence>
<keyword evidence="3 10" id="KW-0235">DNA replication</keyword>
<feature type="domain" description="Histone chaperone RTT106/FACT complex subunit SPT16-like middle" evidence="12">
    <location>
        <begin position="349"/>
        <end position="442"/>
    </location>
</feature>
<evidence type="ECO:0000256" key="4">
    <source>
        <dbReference type="ARBA" id="ARBA00022763"/>
    </source>
</evidence>
<evidence type="ECO:0000256" key="3">
    <source>
        <dbReference type="ARBA" id="ARBA00022705"/>
    </source>
</evidence>
<feature type="compositionally biased region" description="Acidic residues" evidence="11">
    <location>
        <begin position="479"/>
        <end position="493"/>
    </location>
</feature>
<dbReference type="CDD" id="cd13231">
    <property type="entry name" value="PH2_SSRP1-like"/>
    <property type="match status" value="1"/>
</dbReference>
<dbReference type="Pfam" id="PF08512">
    <property type="entry name" value="Rttp106-like_middle"/>
    <property type="match status" value="1"/>
</dbReference>
<dbReference type="Pfam" id="PF21103">
    <property type="entry name" value="PH1_SSRP1-like"/>
    <property type="match status" value="1"/>
</dbReference>
<dbReference type="GO" id="GO:0006281">
    <property type="term" value="P:DNA repair"/>
    <property type="evidence" value="ECO:0007669"/>
    <property type="project" value="UniProtKB-KW"/>
</dbReference>
<dbReference type="InterPro" id="IPR024954">
    <property type="entry name" value="SSRP1_DD"/>
</dbReference>
<dbReference type="InterPro" id="IPR050454">
    <property type="entry name" value="RTT106/SSRP1_HistChap/FACT"/>
</dbReference>
<dbReference type="GO" id="GO:0003677">
    <property type="term" value="F:DNA binding"/>
    <property type="evidence" value="ECO:0007669"/>
    <property type="project" value="InterPro"/>
</dbReference>
<feature type="compositionally biased region" description="Basic and acidic residues" evidence="11">
    <location>
        <begin position="468"/>
        <end position="478"/>
    </location>
</feature>
<protein>
    <recommendedName>
        <fullName evidence="10">FACT complex subunit POB3</fullName>
    </recommendedName>
</protein>
<dbReference type="FunFam" id="2.30.29.150:FF:000001">
    <property type="entry name" value="Fact complex subunit ssrp1"/>
    <property type="match status" value="1"/>
</dbReference>
<evidence type="ECO:0000256" key="5">
    <source>
        <dbReference type="ARBA" id="ARBA00023015"/>
    </source>
</evidence>
<comment type="subcellular location">
    <subcellularLocation>
        <location evidence="10">Nucleus</location>
    </subcellularLocation>
    <subcellularLocation>
        <location evidence="10">Chromosome</location>
    </subcellularLocation>
</comment>
<proteinExistence type="inferred from homology"/>
<name>A0A8H3AAC5_9AGAM</name>
<accession>A0A8H3AAC5</accession>
<feature type="compositionally biased region" description="Basic and acidic residues" evidence="11">
    <location>
        <begin position="543"/>
        <end position="559"/>
    </location>
</feature>
<dbReference type="InterPro" id="IPR011993">
    <property type="entry name" value="PH-like_dom_sf"/>
</dbReference>
<keyword evidence="6 10" id="KW-0804">Transcription</keyword>
<dbReference type="PANTHER" id="PTHR45849">
    <property type="entry name" value="FACT COMPLEX SUBUNIT SSRP1"/>
    <property type="match status" value="1"/>
</dbReference>
<dbReference type="AlphaFoldDB" id="A0A8H3AAC5"/>
<dbReference type="InterPro" id="IPR013719">
    <property type="entry name" value="RTT106/SPT16-like_middle_dom"/>
</dbReference>
<dbReference type="InterPro" id="IPR038167">
    <property type="entry name" value="SSRP1_sf"/>
</dbReference>
<evidence type="ECO:0000313" key="13">
    <source>
        <dbReference type="EMBL" id="CAE6415787.1"/>
    </source>
</evidence>
<dbReference type="GO" id="GO:0006260">
    <property type="term" value="P:DNA replication"/>
    <property type="evidence" value="ECO:0007669"/>
    <property type="project" value="UniProtKB-KW"/>
</dbReference>
<dbReference type="Gene3D" id="2.30.29.220">
    <property type="entry name" value="Structure-specific recognition protein (SSRP1)"/>
    <property type="match status" value="1"/>
</dbReference>
<evidence type="ECO:0000256" key="2">
    <source>
        <dbReference type="ARBA" id="ARBA00022454"/>
    </source>
</evidence>
<dbReference type="Gene3D" id="2.30.29.150">
    <property type="match status" value="1"/>
</dbReference>
<keyword evidence="8 10" id="KW-0539">Nucleus</keyword>
<dbReference type="Proteomes" id="UP000663846">
    <property type="component" value="Unassembled WGS sequence"/>
</dbReference>
<dbReference type="Pfam" id="PF17292">
    <property type="entry name" value="POB3_N"/>
    <property type="match status" value="1"/>
</dbReference>
<evidence type="ECO:0000256" key="10">
    <source>
        <dbReference type="RuleBase" id="RU364013"/>
    </source>
</evidence>